<gene>
    <name evidence="2" type="ORF">US99_C0079G0011</name>
</gene>
<dbReference type="Proteomes" id="UP000034324">
    <property type="component" value="Unassembled WGS sequence"/>
</dbReference>
<name>A0A0G0K9D6_9BACT</name>
<accession>A0A0G0K9D6</accession>
<dbReference type="EMBL" id="LBVC01000079">
    <property type="protein sequence ID" value="KKQ76263.1"/>
    <property type="molecule type" value="Genomic_DNA"/>
</dbReference>
<protein>
    <submittedName>
        <fullName evidence="2">Uncharacterized protein</fullName>
    </submittedName>
</protein>
<evidence type="ECO:0000313" key="2">
    <source>
        <dbReference type="EMBL" id="KKQ76263.1"/>
    </source>
</evidence>
<reference evidence="2 3" key="1">
    <citation type="journal article" date="2015" name="Nature">
        <title>rRNA introns, odd ribosomes, and small enigmatic genomes across a large radiation of phyla.</title>
        <authorList>
            <person name="Brown C.T."/>
            <person name="Hug L.A."/>
            <person name="Thomas B.C."/>
            <person name="Sharon I."/>
            <person name="Castelle C.J."/>
            <person name="Singh A."/>
            <person name="Wilkins M.J."/>
            <person name="Williams K.H."/>
            <person name="Banfield J.F."/>
        </authorList>
    </citation>
    <scope>NUCLEOTIDE SEQUENCE [LARGE SCALE GENOMIC DNA]</scope>
</reference>
<dbReference type="AlphaFoldDB" id="A0A0G0K9D6"/>
<dbReference type="Gene3D" id="3.40.1620.10">
    <property type="entry name" value="YefM-like domain"/>
    <property type="match status" value="1"/>
</dbReference>
<comment type="similarity">
    <text evidence="1">Belongs to the phD/YefM antitoxin family.</text>
</comment>
<dbReference type="InterPro" id="IPR036165">
    <property type="entry name" value="YefM-like_sf"/>
</dbReference>
<organism evidence="2 3">
    <name type="scientific">Candidatus Daviesbacteria bacterium GW2011_GWF2_38_6</name>
    <dbReference type="NCBI Taxonomy" id="1618432"/>
    <lineage>
        <taxon>Bacteria</taxon>
        <taxon>Candidatus Daviesiibacteriota</taxon>
    </lineage>
</organism>
<comment type="caution">
    <text evidence="2">The sequence shown here is derived from an EMBL/GenBank/DDBJ whole genome shotgun (WGS) entry which is preliminary data.</text>
</comment>
<dbReference type="SUPFAM" id="SSF143120">
    <property type="entry name" value="YefM-like"/>
    <property type="match status" value="1"/>
</dbReference>
<proteinExistence type="inferred from homology"/>
<sequence length="95" mass="11059">MNTIRISATKARNNFFTLIDQVALGMQVIIEKDAREVAVLTPRKPQINWKEFRKSAEKARGILKDTDFNPKDNPLRRSGAADFLGRWDKDWNEKR</sequence>
<dbReference type="NCBIfam" id="TIGR01552">
    <property type="entry name" value="phd_fam"/>
    <property type="match status" value="1"/>
</dbReference>
<evidence type="ECO:0000256" key="1">
    <source>
        <dbReference type="ARBA" id="ARBA00009981"/>
    </source>
</evidence>
<evidence type="ECO:0000313" key="3">
    <source>
        <dbReference type="Proteomes" id="UP000034324"/>
    </source>
</evidence>